<comment type="subcellular location">
    <subcellularLocation>
        <location evidence="1 6">Secreted</location>
    </subcellularLocation>
</comment>
<keyword evidence="4 6" id="KW-0964">Secreted</keyword>
<accession>A0ABD3JSL3</accession>
<proteinExistence type="inferred from homology"/>
<dbReference type="PANTHER" id="PTHR31232:SF43">
    <property type="entry name" value="S-PROTEIN HOMOLOG 29-RELATED"/>
    <property type="match status" value="1"/>
</dbReference>
<sequence length="140" mass="16183">MMNSSAKLIFVCSLLLISCVEDVWGRTHVIINNNLPAGTTLTAHCKSKDDDLGIHYIMSSWEFQFRPSLFGNTLYFCSFAWPNNFHRFDIYVQSRDSDHCTTCSWKIFPTGPCRFNEKTTQYDVCLPWNPTTKLGRKPLM</sequence>
<protein>
    <recommendedName>
        <fullName evidence="6">S-protein homolog</fullName>
    </recommendedName>
</protein>
<reference evidence="7 8" key="1">
    <citation type="submission" date="2024-11" db="EMBL/GenBank/DDBJ databases">
        <title>Chromosome-level genome assembly of Eucalyptus globulus Labill. provides insights into its genome evolution.</title>
        <authorList>
            <person name="Li X."/>
        </authorList>
    </citation>
    <scope>NUCLEOTIDE SEQUENCE [LARGE SCALE GENOMIC DNA]</scope>
    <source>
        <strain evidence="7">CL2024</strain>
        <tissue evidence="7">Fresh tender leaves</tissue>
    </source>
</reference>
<keyword evidence="5 6" id="KW-0732">Signal</keyword>
<keyword evidence="8" id="KW-1185">Reference proteome</keyword>
<organism evidence="7 8">
    <name type="scientific">Eucalyptus globulus</name>
    <name type="common">Tasmanian blue gum</name>
    <dbReference type="NCBI Taxonomy" id="34317"/>
    <lineage>
        <taxon>Eukaryota</taxon>
        <taxon>Viridiplantae</taxon>
        <taxon>Streptophyta</taxon>
        <taxon>Embryophyta</taxon>
        <taxon>Tracheophyta</taxon>
        <taxon>Spermatophyta</taxon>
        <taxon>Magnoliopsida</taxon>
        <taxon>eudicotyledons</taxon>
        <taxon>Gunneridae</taxon>
        <taxon>Pentapetalae</taxon>
        <taxon>rosids</taxon>
        <taxon>malvids</taxon>
        <taxon>Myrtales</taxon>
        <taxon>Myrtaceae</taxon>
        <taxon>Myrtoideae</taxon>
        <taxon>Eucalypteae</taxon>
        <taxon>Eucalyptus</taxon>
    </lineage>
</organism>
<evidence type="ECO:0000256" key="2">
    <source>
        <dbReference type="ARBA" id="ARBA00005581"/>
    </source>
</evidence>
<comment type="caution">
    <text evidence="7">The sequence shown here is derived from an EMBL/GenBank/DDBJ whole genome shotgun (WGS) entry which is preliminary data.</text>
</comment>
<keyword evidence="3 6" id="KW-0713">Self-incompatibility</keyword>
<evidence type="ECO:0000256" key="4">
    <source>
        <dbReference type="ARBA" id="ARBA00022525"/>
    </source>
</evidence>
<evidence type="ECO:0000256" key="5">
    <source>
        <dbReference type="ARBA" id="ARBA00022729"/>
    </source>
</evidence>
<dbReference type="InterPro" id="IPR010264">
    <property type="entry name" value="Self-incomp_S1"/>
</dbReference>
<dbReference type="Proteomes" id="UP001634007">
    <property type="component" value="Unassembled WGS sequence"/>
</dbReference>
<feature type="chain" id="PRO_5044528851" description="S-protein homolog" evidence="6">
    <location>
        <begin position="26"/>
        <end position="140"/>
    </location>
</feature>
<dbReference type="AlphaFoldDB" id="A0ABD3JSL3"/>
<gene>
    <name evidence="7" type="ORF">ACJRO7_026341</name>
</gene>
<evidence type="ECO:0000256" key="6">
    <source>
        <dbReference type="RuleBase" id="RU367044"/>
    </source>
</evidence>
<dbReference type="EMBL" id="JBJKBG010000007">
    <property type="protein sequence ID" value="KAL3729224.1"/>
    <property type="molecule type" value="Genomic_DNA"/>
</dbReference>
<evidence type="ECO:0000313" key="8">
    <source>
        <dbReference type="Proteomes" id="UP001634007"/>
    </source>
</evidence>
<comment type="similarity">
    <text evidence="2 6">Belongs to the plant self-incompatibility (S1) protein family.</text>
</comment>
<dbReference type="GO" id="GO:0060320">
    <property type="term" value="P:rejection of self pollen"/>
    <property type="evidence" value="ECO:0007669"/>
    <property type="project" value="UniProtKB-KW"/>
</dbReference>
<dbReference type="PROSITE" id="PS51257">
    <property type="entry name" value="PROKAR_LIPOPROTEIN"/>
    <property type="match status" value="1"/>
</dbReference>
<evidence type="ECO:0000256" key="1">
    <source>
        <dbReference type="ARBA" id="ARBA00004613"/>
    </source>
</evidence>
<dbReference type="GO" id="GO:0005576">
    <property type="term" value="C:extracellular region"/>
    <property type="evidence" value="ECO:0007669"/>
    <property type="project" value="UniProtKB-SubCell"/>
</dbReference>
<dbReference type="PANTHER" id="PTHR31232">
    <property type="match status" value="1"/>
</dbReference>
<dbReference type="Pfam" id="PF05938">
    <property type="entry name" value="Self-incomp_S1"/>
    <property type="match status" value="1"/>
</dbReference>
<evidence type="ECO:0000313" key="7">
    <source>
        <dbReference type="EMBL" id="KAL3729224.1"/>
    </source>
</evidence>
<name>A0ABD3JSL3_EUCGL</name>
<evidence type="ECO:0000256" key="3">
    <source>
        <dbReference type="ARBA" id="ARBA00022471"/>
    </source>
</evidence>
<feature type="signal peptide" evidence="6">
    <location>
        <begin position="1"/>
        <end position="25"/>
    </location>
</feature>